<evidence type="ECO:0000256" key="1">
    <source>
        <dbReference type="SAM" id="MobiDB-lite"/>
    </source>
</evidence>
<dbReference type="PANTHER" id="PTHR12436">
    <property type="entry name" value="80 KDA MCM3-ASSOCIATED PROTEIN"/>
    <property type="match status" value="1"/>
</dbReference>
<keyword evidence="4" id="KW-1185">Reference proteome</keyword>
<dbReference type="KEGG" id="fcy:FRACYDRAFT_261544"/>
<dbReference type="InParanoid" id="A0A1E7FBH6"/>
<evidence type="ECO:0000313" key="4">
    <source>
        <dbReference type="Proteomes" id="UP000095751"/>
    </source>
</evidence>
<reference evidence="3 4" key="1">
    <citation type="submission" date="2016-09" db="EMBL/GenBank/DDBJ databases">
        <title>Extensive genetic diversity and differential bi-allelic expression allows diatom success in the polar Southern Ocean.</title>
        <authorList>
            <consortium name="DOE Joint Genome Institute"/>
            <person name="Mock T."/>
            <person name="Otillar R.P."/>
            <person name="Strauss J."/>
            <person name="Dupont C."/>
            <person name="Frickenhaus S."/>
            <person name="Maumus F."/>
            <person name="Mcmullan M."/>
            <person name="Sanges R."/>
            <person name="Schmutz J."/>
            <person name="Toseland A."/>
            <person name="Valas R."/>
            <person name="Veluchamy A."/>
            <person name="Ward B.J."/>
            <person name="Allen A."/>
            <person name="Barry K."/>
            <person name="Falciatore A."/>
            <person name="Ferrante M."/>
            <person name="Fortunato A.E."/>
            <person name="Gloeckner G."/>
            <person name="Gruber A."/>
            <person name="Hipkin R."/>
            <person name="Janech M."/>
            <person name="Kroth P."/>
            <person name="Leese F."/>
            <person name="Lindquist E."/>
            <person name="Lyon B.R."/>
            <person name="Martin J."/>
            <person name="Mayer C."/>
            <person name="Parker M."/>
            <person name="Quesneville H."/>
            <person name="Raymond J."/>
            <person name="Uhlig C."/>
            <person name="Valentin K.U."/>
            <person name="Worden A.Z."/>
            <person name="Armbrust E.V."/>
            <person name="Bowler C."/>
            <person name="Green B."/>
            <person name="Moulton V."/>
            <person name="Van Oosterhout C."/>
            <person name="Grigoriev I."/>
        </authorList>
    </citation>
    <scope>NUCLEOTIDE SEQUENCE [LARGE SCALE GENOMIC DNA]</scope>
    <source>
        <strain evidence="3 4">CCMP1102</strain>
    </source>
</reference>
<proteinExistence type="predicted"/>
<dbReference type="Pfam" id="PF03399">
    <property type="entry name" value="SAC3_GANP"/>
    <property type="match status" value="1"/>
</dbReference>
<feature type="region of interest" description="Disordered" evidence="1">
    <location>
        <begin position="1"/>
        <end position="27"/>
    </location>
</feature>
<dbReference type="Proteomes" id="UP000095751">
    <property type="component" value="Unassembled WGS sequence"/>
</dbReference>
<dbReference type="InterPro" id="IPR005062">
    <property type="entry name" value="SAC3/GANP/THP3_conserved"/>
</dbReference>
<dbReference type="Gene3D" id="1.25.40.990">
    <property type="match status" value="1"/>
</dbReference>
<feature type="compositionally biased region" description="Basic and acidic residues" evidence="1">
    <location>
        <begin position="58"/>
        <end position="81"/>
    </location>
</feature>
<dbReference type="GO" id="GO:0005634">
    <property type="term" value="C:nucleus"/>
    <property type="evidence" value="ECO:0007669"/>
    <property type="project" value="TreeGrafter"/>
</dbReference>
<feature type="compositionally biased region" description="Basic residues" evidence="1">
    <location>
        <begin position="7"/>
        <end position="20"/>
    </location>
</feature>
<feature type="domain" description="SAC3/GANP/THP3 conserved" evidence="2">
    <location>
        <begin position="141"/>
        <end position="395"/>
    </location>
</feature>
<protein>
    <recommendedName>
        <fullName evidence="2">SAC3/GANP/THP3 conserved domain-containing protein</fullName>
    </recommendedName>
</protein>
<organism evidence="3 4">
    <name type="scientific">Fragilariopsis cylindrus CCMP1102</name>
    <dbReference type="NCBI Taxonomy" id="635003"/>
    <lineage>
        <taxon>Eukaryota</taxon>
        <taxon>Sar</taxon>
        <taxon>Stramenopiles</taxon>
        <taxon>Ochrophyta</taxon>
        <taxon>Bacillariophyta</taxon>
        <taxon>Bacillariophyceae</taxon>
        <taxon>Bacillariophycidae</taxon>
        <taxon>Bacillariales</taxon>
        <taxon>Bacillariaceae</taxon>
        <taxon>Fragilariopsis</taxon>
    </lineage>
</organism>
<accession>A0A1E7FBH6</accession>
<feature type="region of interest" description="Disordered" evidence="1">
    <location>
        <begin position="48"/>
        <end position="112"/>
    </location>
</feature>
<gene>
    <name evidence="3" type="ORF">FRACYDRAFT_261544</name>
</gene>
<evidence type="ECO:0000313" key="3">
    <source>
        <dbReference type="EMBL" id="OEU15163.1"/>
    </source>
</evidence>
<dbReference type="EMBL" id="KV784359">
    <property type="protein sequence ID" value="OEU15163.1"/>
    <property type="molecule type" value="Genomic_DNA"/>
</dbReference>
<dbReference type="PANTHER" id="PTHR12436:SF4">
    <property type="entry name" value="LEUKOCYTE RECEPTOR CLUSTER MEMBER 8"/>
    <property type="match status" value="1"/>
</dbReference>
<dbReference type="InterPro" id="IPR045107">
    <property type="entry name" value="SAC3/GANP/THP3"/>
</dbReference>
<evidence type="ECO:0000259" key="2">
    <source>
        <dbReference type="Pfam" id="PF03399"/>
    </source>
</evidence>
<name>A0A1E7FBH6_9STRA</name>
<dbReference type="OrthoDB" id="199574at2759"/>
<dbReference type="AlphaFoldDB" id="A0A1E7FBH6"/>
<sequence>MSGLDKKIKHRKKKNKKGKKSPTDNVASLYKEDIGFEGVKKRRMLLTNDNIGPFELPVNEKEESKRQKRMERFVKHSDKSLGGKRNRRHKEQFPDWSSSSISNKKSNDVKRENPYGLLSDKKLVGINTSLEKPYMRLTTFPKAIDVRPLPVLKKALAHIKVHYINNEDFDFANEQLKSLRQDIIVQHLRNNFVVEVYETHSRILLEHGDLNEFNQCQTMIRSLTGPNSLDETNGTIMNGIQKKNLNNDRNDSIRQSDEATDEFQAYSLIYNVVQNSWCDLTVGFSLIKKRNEIKDIESGLSTQSLPPIAQGSSVLHALNVVKAIIHDDYLAFFRLYESAPHMSAYLMDYLVRRVRNVAYGRTIAAYRPSISTEHFREVLKFRDLEETRTYLKEKGAIFLNDSDNLPFWVDCKATHALFQEDGN</sequence>